<name>A0AAV9LA46_9SOLN</name>
<feature type="domain" description="DUF4283" evidence="2">
    <location>
        <begin position="147"/>
        <end position="203"/>
    </location>
</feature>
<organism evidence="3 4">
    <name type="scientific">Solanum pinnatisectum</name>
    <name type="common">tansyleaf nightshade</name>
    <dbReference type="NCBI Taxonomy" id="50273"/>
    <lineage>
        <taxon>Eukaryota</taxon>
        <taxon>Viridiplantae</taxon>
        <taxon>Streptophyta</taxon>
        <taxon>Embryophyta</taxon>
        <taxon>Tracheophyta</taxon>
        <taxon>Spermatophyta</taxon>
        <taxon>Magnoliopsida</taxon>
        <taxon>eudicotyledons</taxon>
        <taxon>Gunneridae</taxon>
        <taxon>Pentapetalae</taxon>
        <taxon>asterids</taxon>
        <taxon>lamiids</taxon>
        <taxon>Solanales</taxon>
        <taxon>Solanaceae</taxon>
        <taxon>Solanoideae</taxon>
        <taxon>Solaneae</taxon>
        <taxon>Solanum</taxon>
    </lineage>
</organism>
<reference evidence="3 4" key="1">
    <citation type="submission" date="2023-10" db="EMBL/GenBank/DDBJ databases">
        <title>Genome-Wide Identification Analysis in wild type Solanum Pinnatisectum Reveals Some Genes Defensing Phytophthora Infestans.</title>
        <authorList>
            <person name="Sun C."/>
        </authorList>
    </citation>
    <scope>NUCLEOTIDE SEQUENCE [LARGE SCALE GENOMIC DNA]</scope>
    <source>
        <strain evidence="3">LQN</strain>
        <tissue evidence="3">Leaf</tissue>
    </source>
</reference>
<evidence type="ECO:0000256" key="1">
    <source>
        <dbReference type="SAM" id="MobiDB-lite"/>
    </source>
</evidence>
<feature type="compositionally biased region" description="Basic and acidic residues" evidence="1">
    <location>
        <begin position="16"/>
        <end position="30"/>
    </location>
</feature>
<dbReference type="InterPro" id="IPR025558">
    <property type="entry name" value="DUF4283"/>
</dbReference>
<evidence type="ECO:0000313" key="3">
    <source>
        <dbReference type="EMBL" id="KAK4721594.1"/>
    </source>
</evidence>
<proteinExistence type="predicted"/>
<dbReference type="AlphaFoldDB" id="A0AAV9LA46"/>
<protein>
    <recommendedName>
        <fullName evidence="2">DUF4283 domain-containing protein</fullName>
    </recommendedName>
</protein>
<gene>
    <name evidence="3" type="ORF">R3W88_011827</name>
</gene>
<comment type="caution">
    <text evidence="3">The sequence shown here is derived from an EMBL/GenBank/DDBJ whole genome shotgun (WGS) entry which is preliminary data.</text>
</comment>
<dbReference type="EMBL" id="JAWPEI010000007">
    <property type="protein sequence ID" value="KAK4721594.1"/>
    <property type="molecule type" value="Genomic_DNA"/>
</dbReference>
<keyword evidence="4" id="KW-1185">Reference proteome</keyword>
<accession>A0AAV9LA46</accession>
<dbReference type="Proteomes" id="UP001311915">
    <property type="component" value="Unassembled WGS sequence"/>
</dbReference>
<dbReference type="Pfam" id="PF14111">
    <property type="entry name" value="DUF4283"/>
    <property type="match status" value="1"/>
</dbReference>
<sequence>MLVCTNLHLAGNGEGQQRREARRHHEEEILHGLTTSSNSKEPQTTKLMYEPLPTTPEGATFISKVKSIQDKRKTAREEHWLELSQHKGTGAESTLNNTTPEKPWANLFTTNRMVAIGMNLTYIALIIVEGEKVVEILAEDIVESGVKWRPSVVIYMVGETPSIEAMERFIVSQGNFSSKPVVLYHVDGYFVVRFENGEDRERVGTFLFSQIKAPPPKKDQVQGQRKKWKLATVEGKDRGQQINITNVPQGEWQIVRHIAANKGLRQLEYTRLDDTTPSEDNTYETRKHCGRIKRYLY</sequence>
<dbReference type="PANTHER" id="PTHR33233">
    <property type="entry name" value="ENDONUCLEASE/EXONUCLEASE/PHOSPHATASE"/>
    <property type="match status" value="1"/>
</dbReference>
<feature type="region of interest" description="Disordered" evidence="1">
    <location>
        <begin position="13"/>
        <end position="43"/>
    </location>
</feature>
<feature type="compositionally biased region" description="Polar residues" evidence="1">
    <location>
        <begin position="33"/>
        <end position="43"/>
    </location>
</feature>
<evidence type="ECO:0000313" key="4">
    <source>
        <dbReference type="Proteomes" id="UP001311915"/>
    </source>
</evidence>
<dbReference type="PANTHER" id="PTHR33233:SF14">
    <property type="entry name" value="ENDONUCLEASE_EXONUCLEASE_PHOSPHATASE"/>
    <property type="match status" value="1"/>
</dbReference>
<evidence type="ECO:0000259" key="2">
    <source>
        <dbReference type="Pfam" id="PF14111"/>
    </source>
</evidence>